<evidence type="ECO:0000313" key="14">
    <source>
        <dbReference type="Proteomes" id="UP000662873"/>
    </source>
</evidence>
<dbReference type="KEGG" id="npy:NPRO_05660"/>
<dbReference type="AlphaFoldDB" id="A0A809S8I5"/>
<keyword evidence="5 13" id="KW-0808">Transferase</keyword>
<evidence type="ECO:0000256" key="5">
    <source>
        <dbReference type="ARBA" id="ARBA00022679"/>
    </source>
</evidence>
<dbReference type="PANTHER" id="PTHR43532:SF1">
    <property type="entry name" value="GLUCOSE-1-PHOSPHATE THYMIDYLYLTRANSFERASE 1"/>
    <property type="match status" value="1"/>
</dbReference>
<keyword evidence="8" id="KW-0460">Magnesium</keyword>
<accession>A0A809S8I5</accession>
<evidence type="ECO:0000256" key="3">
    <source>
        <dbReference type="ARBA" id="ARBA00012461"/>
    </source>
</evidence>
<dbReference type="EC" id="2.7.7.24" evidence="3"/>
<dbReference type="GO" id="GO:0046872">
    <property type="term" value="F:metal ion binding"/>
    <property type="evidence" value="ECO:0007669"/>
    <property type="project" value="UniProtKB-KW"/>
</dbReference>
<dbReference type="Proteomes" id="UP000662873">
    <property type="component" value="Chromosome"/>
</dbReference>
<protein>
    <recommendedName>
        <fullName evidence="4">Glucose-1-phosphate thymidylyltransferase</fullName>
        <ecNumber evidence="3">2.7.7.24</ecNumber>
    </recommendedName>
    <alternativeName>
        <fullName evidence="10">dTDP-glucose pyrophosphorylase</fullName>
    </alternativeName>
    <alternativeName>
        <fullName evidence="9">dTDP-glucose synthase</fullName>
    </alternativeName>
</protein>
<comment type="similarity">
    <text evidence="2">Belongs to the glucose-1-phosphate thymidylyltransferase family.</text>
</comment>
<comment type="catalytic activity">
    <reaction evidence="11">
        <text>dTTP + alpha-D-glucose 1-phosphate + H(+) = dTDP-alpha-D-glucose + diphosphate</text>
        <dbReference type="Rhea" id="RHEA:15225"/>
        <dbReference type="ChEBI" id="CHEBI:15378"/>
        <dbReference type="ChEBI" id="CHEBI:33019"/>
        <dbReference type="ChEBI" id="CHEBI:37568"/>
        <dbReference type="ChEBI" id="CHEBI:57477"/>
        <dbReference type="ChEBI" id="CHEBI:58601"/>
        <dbReference type="EC" id="2.7.7.24"/>
    </reaction>
</comment>
<evidence type="ECO:0000256" key="7">
    <source>
        <dbReference type="ARBA" id="ARBA00022723"/>
    </source>
</evidence>
<feature type="domain" description="Nucleotidyl transferase" evidence="12">
    <location>
        <begin position="2"/>
        <end position="231"/>
    </location>
</feature>
<name>A0A809S8I5_9BACT</name>
<evidence type="ECO:0000256" key="6">
    <source>
        <dbReference type="ARBA" id="ARBA00022695"/>
    </source>
</evidence>
<dbReference type="PANTHER" id="PTHR43532">
    <property type="entry name" value="GLUCOSE-1-PHOSPHATE THYMIDYLYLTRANSFERASE"/>
    <property type="match status" value="1"/>
</dbReference>
<dbReference type="Pfam" id="PF00483">
    <property type="entry name" value="NTP_transferase"/>
    <property type="match status" value="1"/>
</dbReference>
<comment type="cofactor">
    <cofactor evidence="1">
        <name>Mg(2+)</name>
        <dbReference type="ChEBI" id="CHEBI:18420"/>
    </cofactor>
</comment>
<evidence type="ECO:0000256" key="11">
    <source>
        <dbReference type="ARBA" id="ARBA00049336"/>
    </source>
</evidence>
<evidence type="ECO:0000256" key="9">
    <source>
        <dbReference type="ARBA" id="ARBA00032492"/>
    </source>
</evidence>
<organism evidence="13 14">
    <name type="scientific">Candidatus Nitrosymbiomonas proteolyticus</name>
    <dbReference type="NCBI Taxonomy" id="2608984"/>
    <lineage>
        <taxon>Bacteria</taxon>
        <taxon>Bacillati</taxon>
        <taxon>Armatimonadota</taxon>
        <taxon>Armatimonadota incertae sedis</taxon>
        <taxon>Candidatus Nitrosymbiomonas</taxon>
    </lineage>
</organism>
<dbReference type="InterPro" id="IPR005907">
    <property type="entry name" value="G1P_thy_trans_s"/>
</dbReference>
<dbReference type="InterPro" id="IPR029044">
    <property type="entry name" value="Nucleotide-diphossugar_trans"/>
</dbReference>
<evidence type="ECO:0000256" key="4">
    <source>
        <dbReference type="ARBA" id="ARBA00017654"/>
    </source>
</evidence>
<dbReference type="CDD" id="cd04189">
    <property type="entry name" value="G1P_TT_long"/>
    <property type="match status" value="1"/>
</dbReference>
<evidence type="ECO:0000313" key="13">
    <source>
        <dbReference type="EMBL" id="BBO22971.1"/>
    </source>
</evidence>
<dbReference type="GO" id="GO:0008879">
    <property type="term" value="F:glucose-1-phosphate thymidylyltransferase activity"/>
    <property type="evidence" value="ECO:0007669"/>
    <property type="project" value="UniProtKB-EC"/>
</dbReference>
<evidence type="ECO:0000256" key="2">
    <source>
        <dbReference type="ARBA" id="ARBA00010480"/>
    </source>
</evidence>
<sequence length="309" mass="33325">MKGVVLAAGKGTRLYPITHQIAKPLLPLANRPTLEYAFDQFRSMGIDEVCVVVGENEPQIRGALGGGRQFGLRLSYARQTEPKGLAHALSFAEEFVSGAPFVLYLGDVVYSEDFQRHAERFLDSDCANLNIVKWVEDPRRFGVANLDGDRIVKLVEKPANPESNYAMAGMYFFREAIWKVLPTLQPSARGEFEITDAIQALVSQGNDVRAGVFEGDWFDTGTLESFLSTSAYLVGGGALIDPAAAVDCELGPNVVVGPGARVKAEKLENTVVFAGARVEGGSFSGCLIAGGHRRTGQINSEILSEAVPN</sequence>
<dbReference type="Gene3D" id="3.90.550.10">
    <property type="entry name" value="Spore Coat Polysaccharide Biosynthesis Protein SpsA, Chain A"/>
    <property type="match status" value="1"/>
</dbReference>
<evidence type="ECO:0000256" key="8">
    <source>
        <dbReference type="ARBA" id="ARBA00022842"/>
    </source>
</evidence>
<evidence type="ECO:0000256" key="10">
    <source>
        <dbReference type="ARBA" id="ARBA00032598"/>
    </source>
</evidence>
<keyword evidence="6" id="KW-0548">Nucleotidyltransferase</keyword>
<evidence type="ECO:0000256" key="1">
    <source>
        <dbReference type="ARBA" id="ARBA00001946"/>
    </source>
</evidence>
<dbReference type="SUPFAM" id="SSF53448">
    <property type="entry name" value="Nucleotide-diphospho-sugar transferases"/>
    <property type="match status" value="1"/>
</dbReference>
<dbReference type="InterPro" id="IPR005908">
    <property type="entry name" value="G1P_thy_trans_l"/>
</dbReference>
<dbReference type="InterPro" id="IPR005835">
    <property type="entry name" value="NTP_transferase_dom"/>
</dbReference>
<gene>
    <name evidence="13" type="ORF">NPRO_05660</name>
</gene>
<proteinExistence type="inferred from homology"/>
<reference evidence="13" key="1">
    <citation type="journal article" name="DNA Res.">
        <title>The physiological potential of anammox bacteria as revealed by their core genome structure.</title>
        <authorList>
            <person name="Okubo T."/>
            <person name="Toyoda A."/>
            <person name="Fukuhara K."/>
            <person name="Uchiyama I."/>
            <person name="Harigaya Y."/>
            <person name="Kuroiwa M."/>
            <person name="Suzuki T."/>
            <person name="Murakami Y."/>
            <person name="Suwa Y."/>
            <person name="Takami H."/>
        </authorList>
    </citation>
    <scope>NUCLEOTIDE SEQUENCE</scope>
    <source>
        <strain evidence="13">317325-2</strain>
    </source>
</reference>
<evidence type="ECO:0000259" key="12">
    <source>
        <dbReference type="Pfam" id="PF00483"/>
    </source>
</evidence>
<dbReference type="EMBL" id="AP021858">
    <property type="protein sequence ID" value="BBO22971.1"/>
    <property type="molecule type" value="Genomic_DNA"/>
</dbReference>
<keyword evidence="7" id="KW-0479">Metal-binding</keyword>